<feature type="region of interest" description="Disordered" evidence="6">
    <location>
        <begin position="442"/>
        <end position="466"/>
    </location>
</feature>
<dbReference type="InterPro" id="IPR006118">
    <property type="entry name" value="Recombinase_CS"/>
</dbReference>
<feature type="domain" description="Recombinase" evidence="8">
    <location>
        <begin position="157"/>
        <end position="298"/>
    </location>
</feature>
<keyword evidence="1" id="KW-0229">DNA integration</keyword>
<dbReference type="EMBL" id="SMSJ01000138">
    <property type="protein sequence ID" value="TDH58259.1"/>
    <property type="molecule type" value="Genomic_DNA"/>
</dbReference>
<dbReference type="CDD" id="cd00338">
    <property type="entry name" value="Ser_Recombinase"/>
    <property type="match status" value="1"/>
</dbReference>
<dbReference type="PANTHER" id="PTHR30461:SF23">
    <property type="entry name" value="DNA RECOMBINASE-RELATED"/>
    <property type="match status" value="1"/>
</dbReference>
<dbReference type="GO" id="GO:0000150">
    <property type="term" value="F:DNA strand exchange activity"/>
    <property type="evidence" value="ECO:0007669"/>
    <property type="project" value="InterPro"/>
</dbReference>
<evidence type="ECO:0000259" key="7">
    <source>
        <dbReference type="PROSITE" id="PS51736"/>
    </source>
</evidence>
<evidence type="ECO:0000256" key="4">
    <source>
        <dbReference type="PIRSR" id="PIRSR606118-50"/>
    </source>
</evidence>
<dbReference type="InterPro" id="IPR050639">
    <property type="entry name" value="SSR_resolvase"/>
</dbReference>
<dbReference type="GO" id="GO:0003677">
    <property type="term" value="F:DNA binding"/>
    <property type="evidence" value="ECO:0007669"/>
    <property type="project" value="UniProtKB-KW"/>
</dbReference>
<evidence type="ECO:0000259" key="8">
    <source>
        <dbReference type="PROSITE" id="PS51737"/>
    </source>
</evidence>
<sequence length="874" mass="96599">MHVAIYARVSTERQERHQTIDSQLAALRAWAASEARDLDEAHVFRDEGYSGARLDRPGLDALRDTVRDGAVEHVAVLSPDRLARRYAYQVLLLEEFRRAGCQVTFLQHPISDDPNDQLLLQIQGAIAEYERAVMGERFRRGKLQKAREGHYQCGRAPYGYRYVPRHDTAPGHLVVDEAEAELVRMIYGWLTDEQMTIRQILKRLNAGPHFPRSGRHPWSPSVVHHILADPVYAGTAYANRYTFVPPKKPRRDRGPRSHEASCRQPKPRELWIAISVPALVEVDTWDRAQTQLARNAALSFRNNTKYDYLLRCLLTCRTCGLAMFGRTYKATAGQPERRYYQCHGKDCILTARPAKCPSRNVKAVEIEATVWDHVAGLLADPARLVAQFARFAAVEAGSDRERAADQLLRTRMDRTDRADKRLLDAYEAGAVSLAEMSERRHRLAEERRGLERQQQDRDRLHQQRAQAEAVRTSLEAFCARVGTRLEDASLTDKQAILQLVIERIIVGDGSLEIRHVIPLSPGQPNGSGTSTPESRLRSDGVDPAPLPRCAEHAGDRRLEPFVGIGDDQLHAFQAALHQAPEKAGPEGLGFGGADVQTDDLAPSLGIAGHGDYRRDGDDPAALALPEIGGVQPEIRPLAGERPVEKGRDPLVDVLAELRDGGLRDAGQAHRLHQVIHPPGRDPADPRLLDHRHQGLLRSLPGLQEGRVVAALPQLRDPELQRAQPGVERAVAEAIAVVQPLAGALVPPGPDQAFHVGLHQHLQHRLGDAAQEVTIPSFRQQVSQWQSLLGHRVLGRSGVGASQLHPSRQVRWPPQPYTPAETGISTTSTDATVPTHPPCPGGASQPATTDAPPPFSAPSFDTVTLADIVTFWLGQ</sequence>
<feature type="region of interest" description="Disordered" evidence="6">
    <location>
        <begin position="799"/>
        <end position="854"/>
    </location>
</feature>
<dbReference type="SUPFAM" id="SSF53041">
    <property type="entry name" value="Resolvase-like"/>
    <property type="match status" value="1"/>
</dbReference>
<name>A0A4R5Q6Y1_9PROT</name>
<proteinExistence type="predicted"/>
<feature type="region of interest" description="Disordered" evidence="6">
    <location>
        <begin position="517"/>
        <end position="550"/>
    </location>
</feature>
<evidence type="ECO:0000256" key="6">
    <source>
        <dbReference type="SAM" id="MobiDB-lite"/>
    </source>
</evidence>
<dbReference type="SMART" id="SM00857">
    <property type="entry name" value="Resolvase"/>
    <property type="match status" value="1"/>
</dbReference>
<comment type="caution">
    <text evidence="9">The sequence shown here is derived from an EMBL/GenBank/DDBJ whole genome shotgun (WGS) entry which is preliminary data.</text>
</comment>
<dbReference type="InterPro" id="IPR025827">
    <property type="entry name" value="Zn_ribbon_recom_dom"/>
</dbReference>
<feature type="compositionally biased region" description="Polar residues" evidence="6">
    <location>
        <begin position="822"/>
        <end position="831"/>
    </location>
</feature>
<dbReference type="Pfam" id="PF00239">
    <property type="entry name" value="Resolvase"/>
    <property type="match status" value="1"/>
</dbReference>
<feature type="compositionally biased region" description="Polar residues" evidence="6">
    <location>
        <begin position="522"/>
        <end position="533"/>
    </location>
</feature>
<dbReference type="Gene3D" id="3.40.50.1390">
    <property type="entry name" value="Resolvase, N-terminal catalytic domain"/>
    <property type="match status" value="1"/>
</dbReference>
<dbReference type="InterPro" id="IPR036162">
    <property type="entry name" value="Resolvase-like_N_sf"/>
</dbReference>
<organism evidence="9 10">
    <name type="scientific">Dankookia rubra</name>
    <dbReference type="NCBI Taxonomy" id="1442381"/>
    <lineage>
        <taxon>Bacteria</taxon>
        <taxon>Pseudomonadati</taxon>
        <taxon>Pseudomonadota</taxon>
        <taxon>Alphaproteobacteria</taxon>
        <taxon>Acetobacterales</taxon>
        <taxon>Roseomonadaceae</taxon>
        <taxon>Dankookia</taxon>
    </lineage>
</organism>
<evidence type="ECO:0000256" key="5">
    <source>
        <dbReference type="PROSITE-ProRule" id="PRU10137"/>
    </source>
</evidence>
<dbReference type="OrthoDB" id="9791494at2"/>
<protein>
    <submittedName>
        <fullName evidence="9">Recombinase family protein</fullName>
    </submittedName>
</protein>
<feature type="domain" description="Resolvase/invertase-type recombinase catalytic" evidence="7">
    <location>
        <begin position="2"/>
        <end position="149"/>
    </location>
</feature>
<keyword evidence="10" id="KW-1185">Reference proteome</keyword>
<gene>
    <name evidence="9" type="ORF">E2C06_33545</name>
</gene>
<dbReference type="Pfam" id="PF13408">
    <property type="entry name" value="Zn_ribbon_recom"/>
    <property type="match status" value="1"/>
</dbReference>
<evidence type="ECO:0000256" key="2">
    <source>
        <dbReference type="ARBA" id="ARBA00023125"/>
    </source>
</evidence>
<accession>A0A4R5Q6Y1</accession>
<dbReference type="Gene3D" id="3.90.1750.20">
    <property type="entry name" value="Putative Large Serine Recombinase, Chain B, Domain 2"/>
    <property type="match status" value="1"/>
</dbReference>
<dbReference type="InterPro" id="IPR006119">
    <property type="entry name" value="Resolv_N"/>
</dbReference>
<dbReference type="PROSITE" id="PS51736">
    <property type="entry name" value="RECOMBINASES_3"/>
    <property type="match status" value="1"/>
</dbReference>
<dbReference type="InterPro" id="IPR011109">
    <property type="entry name" value="DNA_bind_recombinase_dom"/>
</dbReference>
<dbReference type="InterPro" id="IPR038109">
    <property type="entry name" value="DNA_bind_recomb_sf"/>
</dbReference>
<dbReference type="PROSITE" id="PS00397">
    <property type="entry name" value="RECOMBINASES_1"/>
    <property type="match status" value="1"/>
</dbReference>
<keyword evidence="3" id="KW-0233">DNA recombination</keyword>
<evidence type="ECO:0000313" key="9">
    <source>
        <dbReference type="EMBL" id="TDH58259.1"/>
    </source>
</evidence>
<evidence type="ECO:0000256" key="3">
    <source>
        <dbReference type="ARBA" id="ARBA00023172"/>
    </source>
</evidence>
<dbReference type="PROSITE" id="PS51737">
    <property type="entry name" value="RECOMBINASE_DNA_BIND"/>
    <property type="match status" value="1"/>
</dbReference>
<feature type="compositionally biased region" description="Basic and acidic residues" evidence="6">
    <location>
        <begin position="443"/>
        <end position="461"/>
    </location>
</feature>
<dbReference type="AlphaFoldDB" id="A0A4R5Q6Y1"/>
<dbReference type="Pfam" id="PF07508">
    <property type="entry name" value="Recombinase"/>
    <property type="match status" value="1"/>
</dbReference>
<evidence type="ECO:0000256" key="1">
    <source>
        <dbReference type="ARBA" id="ARBA00022908"/>
    </source>
</evidence>
<dbReference type="Proteomes" id="UP000295096">
    <property type="component" value="Unassembled WGS sequence"/>
</dbReference>
<dbReference type="PANTHER" id="PTHR30461">
    <property type="entry name" value="DNA-INVERTASE FROM LAMBDOID PROPHAGE"/>
    <property type="match status" value="1"/>
</dbReference>
<evidence type="ECO:0000313" key="10">
    <source>
        <dbReference type="Proteomes" id="UP000295096"/>
    </source>
</evidence>
<dbReference type="GO" id="GO:0015074">
    <property type="term" value="P:DNA integration"/>
    <property type="evidence" value="ECO:0007669"/>
    <property type="project" value="UniProtKB-KW"/>
</dbReference>
<keyword evidence="2" id="KW-0238">DNA-binding</keyword>
<feature type="active site" description="O-(5'-phospho-DNA)-serine intermediate" evidence="4 5">
    <location>
        <position position="10"/>
    </location>
</feature>
<feature type="region of interest" description="Disordered" evidence="6">
    <location>
        <begin position="244"/>
        <end position="264"/>
    </location>
</feature>
<reference evidence="9 10" key="1">
    <citation type="journal article" date="2016" name="J. Microbiol.">
        <title>Dankookia rubra gen. nov., sp. nov., an alphaproteobacterium isolated from sediment of a shallow stream.</title>
        <authorList>
            <person name="Kim W.H."/>
            <person name="Kim D.H."/>
            <person name="Kang K."/>
            <person name="Ahn T.Y."/>
        </authorList>
    </citation>
    <scope>NUCLEOTIDE SEQUENCE [LARGE SCALE GENOMIC DNA]</scope>
    <source>
        <strain evidence="9 10">JCM30602</strain>
    </source>
</reference>
<feature type="compositionally biased region" description="Basic and acidic residues" evidence="6">
    <location>
        <begin position="252"/>
        <end position="264"/>
    </location>
</feature>